<comment type="caution">
    <text evidence="2">The sequence shown here is derived from an EMBL/GenBank/DDBJ whole genome shotgun (WGS) entry which is preliminary data.</text>
</comment>
<dbReference type="InterPro" id="IPR010239">
    <property type="entry name" value="CHP02001"/>
</dbReference>
<dbReference type="Proteomes" id="UP000051934">
    <property type="component" value="Unassembled WGS sequence"/>
</dbReference>
<dbReference type="EMBL" id="LIBB01000263">
    <property type="protein sequence ID" value="KRO70978.1"/>
    <property type="molecule type" value="Genomic_DNA"/>
</dbReference>
<dbReference type="NCBIfam" id="TIGR02001">
    <property type="entry name" value="gcw_chp"/>
    <property type="match status" value="1"/>
</dbReference>
<evidence type="ECO:0000313" key="2">
    <source>
        <dbReference type="EMBL" id="KRO70978.1"/>
    </source>
</evidence>
<dbReference type="AlphaFoldDB" id="A0A0R2SCE2"/>
<accession>A0A0R2SCE2</accession>
<name>A0A0R2SCE2_9GAMM</name>
<organism evidence="2 3">
    <name type="scientific">OM182 bacterium BACL3 MAG-120507-bin80</name>
    <dbReference type="NCBI Taxonomy" id="1655577"/>
    <lineage>
        <taxon>Bacteria</taxon>
        <taxon>Pseudomonadati</taxon>
        <taxon>Pseudomonadota</taxon>
        <taxon>Gammaproteobacteria</taxon>
        <taxon>OMG group</taxon>
        <taxon>OM182 clade</taxon>
    </lineage>
</organism>
<sequence>MRTSTHAKLLATTALGASLMLSSVAAQAELSANASITNNYLWRGLTQSVNLPATQGGIDYSADNGFYVGTWISNVEYDAGDAFSYEHDVYFGYSGEAGGIGYDVGYLYFNYDANAEFDFSEVYGSLSFGAFTVGAQILADTEAAEGVGQDFGFGQATYIYGDYAIELANEAELSFHVGRHAGDFVEAFNGTTDDYLDYGVTLAKDGFAFTISGTTLGSDDNNDGEEDYASMSARDNDNIKFVLSYSVDFAL</sequence>
<proteinExistence type="predicted"/>
<dbReference type="Pfam" id="PF09694">
    <property type="entry name" value="Gcw_chp"/>
    <property type="match status" value="1"/>
</dbReference>
<reference evidence="2 3" key="1">
    <citation type="submission" date="2015-10" db="EMBL/GenBank/DDBJ databases">
        <title>Metagenome-Assembled Genomes uncover a global brackish microbiome.</title>
        <authorList>
            <person name="Hugerth L.W."/>
            <person name="Larsson J."/>
            <person name="Alneberg J."/>
            <person name="Lindh M.V."/>
            <person name="Legrand C."/>
            <person name="Pinhassi J."/>
            <person name="Andersson A.F."/>
        </authorList>
    </citation>
    <scope>NUCLEOTIDE SEQUENCE [LARGE SCALE GENOMIC DNA]</scope>
    <source>
        <strain evidence="2">BACL4 MAG-120507-bin80</strain>
    </source>
</reference>
<evidence type="ECO:0000256" key="1">
    <source>
        <dbReference type="SAM" id="SignalP"/>
    </source>
</evidence>
<evidence type="ECO:0008006" key="4">
    <source>
        <dbReference type="Google" id="ProtNLM"/>
    </source>
</evidence>
<evidence type="ECO:0000313" key="3">
    <source>
        <dbReference type="Proteomes" id="UP000051934"/>
    </source>
</evidence>
<protein>
    <recommendedName>
        <fullName evidence="4">Histidine kinase</fullName>
    </recommendedName>
</protein>
<gene>
    <name evidence="2" type="ORF">ABR69_07420</name>
</gene>
<keyword evidence="1" id="KW-0732">Signal</keyword>
<feature type="signal peptide" evidence="1">
    <location>
        <begin position="1"/>
        <end position="28"/>
    </location>
</feature>
<feature type="chain" id="PRO_5006423555" description="Histidine kinase" evidence="1">
    <location>
        <begin position="29"/>
        <end position="251"/>
    </location>
</feature>